<feature type="region of interest" description="Disordered" evidence="1">
    <location>
        <begin position="403"/>
        <end position="485"/>
    </location>
</feature>
<dbReference type="EMBL" id="JH817402">
    <property type="protein sequence ID" value="EKC37556.1"/>
    <property type="molecule type" value="Genomic_DNA"/>
</dbReference>
<sequence>MTNYGHKNVVDESARKLVAVITGGNSGVGLTAAERLLSLNNGEGIEICLVCRNKQRAEVARSSLLKSHPNATVDIVLIDTSSIASVIKGAKELRIKYQHVDFLYLNAGAFLVRRGINWSHMMKEIFDSDSPGQKILHMFSTGEGLLLQRDSLTNEGLQQVFATNLFGHYVLVRELEPLLGKDSPSQVIWTSSRASIKSSFNVNDIQHKNGQDPYGSSKFGIDVMSVALNERLNKQNIYSHTCCPGLVLTNLTSAIFPMWIWYILLPFFLLMRILISNFNMTPYNGSESLVWLSQQNPKKLDPMARYESNTSFLWKRYVSSRKLPVDKDTCDQLFKECDSLYQIILDNGDQALHLKLPLRFIHITVKSTMQDHEDPMRNYIEEKKKKEKKERIEQLKALVFDSDTTSSSSSEDSGYHRKRKRRRSETRSKSKRKKSNSRSDSRESNQGKSSRKHRKKRKKNIEESDYEISFKPKKKKNSKRSDPLRADVEDEKIVWLERTSKNHSEKEDPSIHFADLVSETFRSDYEALRERMTTLPDKTTHDVMVPFGSLAFMPAVEQQIKELQAQKHLLEPRLEFTKNLPGGSRNEDYFEIAEEFDPEKEKLWREEHRKSVQRQRKKEKLERKAEERNKTLTDEEIWKRLDDLERQEAEGRELQRIQELEAPDDLELVERSQGNTLLSPIEKTPRKVHFNDDQTDSSFMEESDDDSEVEDSDDFTSGSCEENEEDRRESKTQVINFKHSQAEERLQPQEMADSEEASSDVKSPRDVYRLYKPGTKSILKNSNSARKVKVKKKSDTQRPSLQSPLSSVQAAFSGVVVEKKVLDPLPSLSTEQKSPEKRQESTPEEIQKPARVSKFKAQRQNVSKS</sequence>
<dbReference type="InterPro" id="IPR002347">
    <property type="entry name" value="SDR_fam"/>
</dbReference>
<evidence type="ECO:0000256" key="1">
    <source>
        <dbReference type="SAM" id="MobiDB-lite"/>
    </source>
</evidence>
<dbReference type="PANTHER" id="PTHR44442">
    <property type="entry name" value="3-KETO-STEROID REDUCTASE"/>
    <property type="match status" value="1"/>
</dbReference>
<dbReference type="AlphaFoldDB" id="K1RSR0"/>
<dbReference type="GO" id="GO:0005789">
    <property type="term" value="C:endoplasmic reticulum membrane"/>
    <property type="evidence" value="ECO:0007669"/>
    <property type="project" value="TreeGrafter"/>
</dbReference>
<feature type="region of interest" description="Disordered" evidence="1">
    <location>
        <begin position="655"/>
        <end position="808"/>
    </location>
</feature>
<feature type="compositionally biased region" description="Basic residues" evidence="1">
    <location>
        <begin position="416"/>
        <end position="436"/>
    </location>
</feature>
<protein>
    <submittedName>
        <fullName evidence="2">3-keto-steroid reductase</fullName>
    </submittedName>
</protein>
<feature type="compositionally biased region" description="Basic and acidic residues" evidence="1">
    <location>
        <begin position="833"/>
        <end position="848"/>
    </location>
</feature>
<proteinExistence type="predicted"/>
<feature type="region of interest" description="Disordered" evidence="1">
    <location>
        <begin position="607"/>
        <end position="634"/>
    </location>
</feature>
<dbReference type="Gene3D" id="3.40.50.720">
    <property type="entry name" value="NAD(P)-binding Rossmann-like Domain"/>
    <property type="match status" value="1"/>
</dbReference>
<dbReference type="GO" id="GO:0000253">
    <property type="term" value="F:3-beta-hydroxysteroid 3-dehydrogenase (NADP+) activity"/>
    <property type="evidence" value="ECO:0007669"/>
    <property type="project" value="TreeGrafter"/>
</dbReference>
<organism evidence="2">
    <name type="scientific">Magallana gigas</name>
    <name type="common">Pacific oyster</name>
    <name type="synonym">Crassostrea gigas</name>
    <dbReference type="NCBI Taxonomy" id="29159"/>
    <lineage>
        <taxon>Eukaryota</taxon>
        <taxon>Metazoa</taxon>
        <taxon>Spiralia</taxon>
        <taxon>Lophotrochozoa</taxon>
        <taxon>Mollusca</taxon>
        <taxon>Bivalvia</taxon>
        <taxon>Autobranchia</taxon>
        <taxon>Pteriomorphia</taxon>
        <taxon>Ostreida</taxon>
        <taxon>Ostreoidea</taxon>
        <taxon>Ostreidae</taxon>
        <taxon>Magallana</taxon>
    </lineage>
</organism>
<feature type="compositionally biased region" description="Basic and acidic residues" evidence="1">
    <location>
        <begin position="683"/>
        <end position="692"/>
    </location>
</feature>
<dbReference type="PANTHER" id="PTHR44442:SF1">
    <property type="entry name" value="3-KETO-STEROID REDUCTASE_17-BETA-HYDROXYSTEROID DEHYDROGENASE 7"/>
    <property type="match status" value="1"/>
</dbReference>
<accession>K1RSR0</accession>
<feature type="compositionally biased region" description="Polar residues" evidence="1">
    <location>
        <begin position="797"/>
        <end position="808"/>
    </location>
</feature>
<feature type="compositionally biased region" description="Basic residues" evidence="1">
    <location>
        <begin position="449"/>
        <end position="459"/>
    </location>
</feature>
<feature type="compositionally biased region" description="Acidic residues" evidence="1">
    <location>
        <begin position="693"/>
        <end position="714"/>
    </location>
</feature>
<feature type="region of interest" description="Disordered" evidence="1">
    <location>
        <begin position="825"/>
        <end position="865"/>
    </location>
</feature>
<dbReference type="GO" id="GO:0006695">
    <property type="term" value="P:cholesterol biosynthetic process"/>
    <property type="evidence" value="ECO:0007669"/>
    <property type="project" value="TreeGrafter"/>
</dbReference>
<dbReference type="SUPFAM" id="SSF51735">
    <property type="entry name" value="NAD(P)-binding Rossmann-fold domains"/>
    <property type="match status" value="1"/>
</dbReference>
<dbReference type="InterPro" id="IPR036291">
    <property type="entry name" value="NAD(P)-bd_dom_sf"/>
</dbReference>
<evidence type="ECO:0000313" key="2">
    <source>
        <dbReference type="EMBL" id="EKC37556.1"/>
    </source>
</evidence>
<feature type="compositionally biased region" description="Low complexity" evidence="1">
    <location>
        <begin position="403"/>
        <end position="412"/>
    </location>
</feature>
<name>K1RSR0_MAGGI</name>
<dbReference type="InParanoid" id="K1RSR0"/>
<feature type="compositionally biased region" description="Basic and acidic residues" evidence="1">
    <location>
        <begin position="619"/>
        <end position="634"/>
    </location>
</feature>
<dbReference type="PRINTS" id="PR00081">
    <property type="entry name" value="GDHRDH"/>
</dbReference>
<gene>
    <name evidence="2" type="ORF">CGI_10022079</name>
</gene>
<dbReference type="HOGENOM" id="CLU_331295_0_0_1"/>
<dbReference type="InterPro" id="IPR052834">
    <property type="entry name" value="3KSR/17beta-HSD"/>
</dbReference>
<reference evidence="2" key="1">
    <citation type="journal article" date="2012" name="Nature">
        <title>The oyster genome reveals stress adaptation and complexity of shell formation.</title>
        <authorList>
            <person name="Zhang G."/>
            <person name="Fang X."/>
            <person name="Guo X."/>
            <person name="Li L."/>
            <person name="Luo R."/>
            <person name="Xu F."/>
            <person name="Yang P."/>
            <person name="Zhang L."/>
            <person name="Wang X."/>
            <person name="Qi H."/>
            <person name="Xiong Z."/>
            <person name="Que H."/>
            <person name="Xie Y."/>
            <person name="Holland P.W."/>
            <person name="Paps J."/>
            <person name="Zhu Y."/>
            <person name="Wu F."/>
            <person name="Chen Y."/>
            <person name="Wang J."/>
            <person name="Peng C."/>
            <person name="Meng J."/>
            <person name="Yang L."/>
            <person name="Liu J."/>
            <person name="Wen B."/>
            <person name="Zhang N."/>
            <person name="Huang Z."/>
            <person name="Zhu Q."/>
            <person name="Feng Y."/>
            <person name="Mount A."/>
            <person name="Hedgecock D."/>
            <person name="Xu Z."/>
            <person name="Liu Y."/>
            <person name="Domazet-Loso T."/>
            <person name="Du Y."/>
            <person name="Sun X."/>
            <person name="Zhang S."/>
            <person name="Liu B."/>
            <person name="Cheng P."/>
            <person name="Jiang X."/>
            <person name="Li J."/>
            <person name="Fan D."/>
            <person name="Wang W."/>
            <person name="Fu W."/>
            <person name="Wang T."/>
            <person name="Wang B."/>
            <person name="Zhang J."/>
            <person name="Peng Z."/>
            <person name="Li Y."/>
            <person name="Li N."/>
            <person name="Wang J."/>
            <person name="Chen M."/>
            <person name="He Y."/>
            <person name="Tan F."/>
            <person name="Song X."/>
            <person name="Zheng Q."/>
            <person name="Huang R."/>
            <person name="Yang H."/>
            <person name="Du X."/>
            <person name="Chen L."/>
            <person name="Yang M."/>
            <person name="Gaffney P.M."/>
            <person name="Wang S."/>
            <person name="Luo L."/>
            <person name="She Z."/>
            <person name="Ming Y."/>
            <person name="Huang W."/>
            <person name="Zhang S."/>
            <person name="Huang B."/>
            <person name="Zhang Y."/>
            <person name="Qu T."/>
            <person name="Ni P."/>
            <person name="Miao G."/>
            <person name="Wang J."/>
            <person name="Wang Q."/>
            <person name="Steinberg C.E."/>
            <person name="Wang H."/>
            <person name="Li N."/>
            <person name="Qian L."/>
            <person name="Zhang G."/>
            <person name="Li Y."/>
            <person name="Yang H."/>
            <person name="Liu X."/>
            <person name="Wang J."/>
            <person name="Yin Y."/>
            <person name="Wang J."/>
        </authorList>
    </citation>
    <scope>NUCLEOTIDE SEQUENCE [LARGE SCALE GENOMIC DNA]</scope>
    <source>
        <strain evidence="2">05x7-T-G4-1.051#20</strain>
    </source>
</reference>
<dbReference type="Pfam" id="PF00106">
    <property type="entry name" value="adh_short"/>
    <property type="match status" value="1"/>
</dbReference>